<evidence type="ECO:0000256" key="6">
    <source>
        <dbReference type="ARBA" id="ARBA00023315"/>
    </source>
</evidence>
<gene>
    <name evidence="10" type="primary">LOC117570224</name>
</gene>
<comment type="catalytic activity">
    <reaction evidence="7">
        <text>L-cysteinyl-[protein] + hexadecanoyl-CoA = S-hexadecanoyl-L-cysteinyl-[protein] + CoA</text>
        <dbReference type="Rhea" id="RHEA:36683"/>
        <dbReference type="Rhea" id="RHEA-COMP:10131"/>
        <dbReference type="Rhea" id="RHEA-COMP:11032"/>
        <dbReference type="ChEBI" id="CHEBI:29950"/>
        <dbReference type="ChEBI" id="CHEBI:57287"/>
        <dbReference type="ChEBI" id="CHEBI:57379"/>
        <dbReference type="ChEBI" id="CHEBI:74151"/>
        <dbReference type="EC" id="2.3.1.225"/>
    </reaction>
</comment>
<dbReference type="GO" id="GO:0016020">
    <property type="term" value="C:membrane"/>
    <property type="evidence" value="ECO:0007669"/>
    <property type="project" value="UniProtKB-SubCell"/>
</dbReference>
<dbReference type="OrthoDB" id="302728at2759"/>
<feature type="transmembrane region" description="Helical" evidence="7">
    <location>
        <begin position="22"/>
        <end position="48"/>
    </location>
</feature>
<reference evidence="10" key="1">
    <citation type="submission" date="2025-08" db="UniProtKB">
        <authorList>
            <consortium name="RefSeq"/>
        </authorList>
    </citation>
    <scope>IDENTIFICATION</scope>
    <source>
        <strain evidence="10">15112-1751.03</strain>
        <tissue evidence="10">Whole Adult</tissue>
    </source>
</reference>
<dbReference type="EC" id="2.3.1.225" evidence="7"/>
<accession>A0A6P8X8K1</accession>
<comment type="domain">
    <text evidence="7">The DHHC domain is required for palmitoyltransferase activity.</text>
</comment>
<dbReference type="Pfam" id="PF01529">
    <property type="entry name" value="DHHC"/>
    <property type="match status" value="1"/>
</dbReference>
<evidence type="ECO:0000259" key="8">
    <source>
        <dbReference type="Pfam" id="PF01529"/>
    </source>
</evidence>
<name>A0A6P8X8K1_DROAB</name>
<dbReference type="InterPro" id="IPR001594">
    <property type="entry name" value="Palmitoyltrfase_DHHC"/>
</dbReference>
<keyword evidence="3 7" id="KW-0812">Transmembrane</keyword>
<keyword evidence="2 7" id="KW-0808">Transferase</keyword>
<dbReference type="AlphaFoldDB" id="A0A6P8X8K1"/>
<evidence type="ECO:0000256" key="3">
    <source>
        <dbReference type="ARBA" id="ARBA00022692"/>
    </source>
</evidence>
<dbReference type="GO" id="GO:0019706">
    <property type="term" value="F:protein-cysteine S-palmitoyltransferase activity"/>
    <property type="evidence" value="ECO:0007669"/>
    <property type="project" value="UniProtKB-EC"/>
</dbReference>
<keyword evidence="9" id="KW-1185">Reference proteome</keyword>
<feature type="domain" description="Palmitoyltransferase DHHC" evidence="8">
    <location>
        <begin position="66"/>
        <end position="193"/>
    </location>
</feature>
<dbReference type="PROSITE" id="PS50216">
    <property type="entry name" value="DHHC"/>
    <property type="match status" value="1"/>
</dbReference>
<sequence>MKFRRNPLPQQLEEAIHEKGSFAYVFNLLMGILLVLNIVGNLIACMIIDTSVDHDRVKEATNGNIKEWKHCNRCDRLAPPRSWHCKLCGVCILRRDHHCMFSGYCIGHQNHRYFMCFLFHLMVASIYSTVYYSIYLWRITGFKFIFLSLISNLLDSLVTIFYVLNLILLALAFAALWNYVPMMMAGEVSGEHKKNLESKYNFGLNRNLRTVLGERMHVVWLFPTIKSKLSEDGYSWNPQLKQDQLGD</sequence>
<dbReference type="RefSeq" id="XP_034107615.1">
    <property type="nucleotide sequence ID" value="XM_034251724.2"/>
</dbReference>
<proteinExistence type="inferred from homology"/>
<evidence type="ECO:0000313" key="10">
    <source>
        <dbReference type="RefSeq" id="XP_034107615.1"/>
    </source>
</evidence>
<keyword evidence="4 7" id="KW-1133">Transmembrane helix</keyword>
<keyword evidence="5 7" id="KW-0472">Membrane</keyword>
<evidence type="ECO:0000256" key="5">
    <source>
        <dbReference type="ARBA" id="ARBA00023136"/>
    </source>
</evidence>
<organism evidence="9 10">
    <name type="scientific">Drosophila albomicans</name>
    <name type="common">Fruit fly</name>
    <dbReference type="NCBI Taxonomy" id="7291"/>
    <lineage>
        <taxon>Eukaryota</taxon>
        <taxon>Metazoa</taxon>
        <taxon>Ecdysozoa</taxon>
        <taxon>Arthropoda</taxon>
        <taxon>Hexapoda</taxon>
        <taxon>Insecta</taxon>
        <taxon>Pterygota</taxon>
        <taxon>Neoptera</taxon>
        <taxon>Endopterygota</taxon>
        <taxon>Diptera</taxon>
        <taxon>Brachycera</taxon>
        <taxon>Muscomorpha</taxon>
        <taxon>Ephydroidea</taxon>
        <taxon>Drosophilidae</taxon>
        <taxon>Drosophila</taxon>
    </lineage>
</organism>
<dbReference type="GeneID" id="117570224"/>
<keyword evidence="6 7" id="KW-0012">Acyltransferase</keyword>
<feature type="transmembrane region" description="Helical" evidence="7">
    <location>
        <begin position="113"/>
        <end position="137"/>
    </location>
</feature>
<evidence type="ECO:0000256" key="4">
    <source>
        <dbReference type="ARBA" id="ARBA00022989"/>
    </source>
</evidence>
<comment type="similarity">
    <text evidence="7">Belongs to the DHHC palmitoyltransferase family.</text>
</comment>
<comment type="subcellular location">
    <subcellularLocation>
        <location evidence="1">Membrane</location>
        <topology evidence="1">Multi-pass membrane protein</topology>
    </subcellularLocation>
</comment>
<evidence type="ECO:0000256" key="1">
    <source>
        <dbReference type="ARBA" id="ARBA00004141"/>
    </source>
</evidence>
<dbReference type="InterPro" id="IPR039859">
    <property type="entry name" value="PFA4/ZDH16/20/ERF2-like"/>
</dbReference>
<dbReference type="Proteomes" id="UP000515160">
    <property type="component" value="Chromosome 3"/>
</dbReference>
<feature type="transmembrane region" description="Helical" evidence="7">
    <location>
        <begin position="157"/>
        <end position="180"/>
    </location>
</feature>
<evidence type="ECO:0000313" key="9">
    <source>
        <dbReference type="Proteomes" id="UP000515160"/>
    </source>
</evidence>
<protein>
    <recommendedName>
        <fullName evidence="7">Palmitoyltransferase</fullName>
        <ecNumber evidence="7">2.3.1.225</ecNumber>
    </recommendedName>
</protein>
<dbReference type="PANTHER" id="PTHR12246">
    <property type="entry name" value="PALMITOYLTRANSFERASE ZDHHC16"/>
    <property type="match status" value="1"/>
</dbReference>
<evidence type="ECO:0000256" key="2">
    <source>
        <dbReference type="ARBA" id="ARBA00022679"/>
    </source>
</evidence>
<evidence type="ECO:0000256" key="7">
    <source>
        <dbReference type="RuleBase" id="RU079119"/>
    </source>
</evidence>